<dbReference type="RefSeq" id="WP_206584634.1">
    <property type="nucleotide sequence ID" value="NZ_JAFKCU010000001.1"/>
</dbReference>
<proteinExistence type="predicted"/>
<protein>
    <submittedName>
        <fullName evidence="2">Uncharacterized protein</fullName>
    </submittedName>
</protein>
<gene>
    <name evidence="2" type="ORF">J0A69_00940</name>
</gene>
<accession>A0ABS3CA35</accession>
<keyword evidence="3" id="KW-1185">Reference proteome</keyword>
<keyword evidence="1" id="KW-0472">Membrane</keyword>
<keyword evidence="1" id="KW-0812">Transmembrane</keyword>
<dbReference type="Proteomes" id="UP000664480">
    <property type="component" value="Unassembled WGS sequence"/>
</dbReference>
<feature type="transmembrane region" description="Helical" evidence="1">
    <location>
        <begin position="12"/>
        <end position="30"/>
    </location>
</feature>
<reference evidence="2 3" key="1">
    <citation type="submission" date="2021-03" db="EMBL/GenBank/DDBJ databases">
        <title>novel species isolated from a fishpond in China.</title>
        <authorList>
            <person name="Lu H."/>
            <person name="Cai Z."/>
        </authorList>
    </citation>
    <scope>NUCLEOTIDE SEQUENCE [LARGE SCALE GENOMIC DNA]</scope>
    <source>
        <strain evidence="2 3">YJ13C</strain>
    </source>
</reference>
<evidence type="ECO:0000313" key="2">
    <source>
        <dbReference type="EMBL" id="MBN7813966.1"/>
    </source>
</evidence>
<organism evidence="2 3">
    <name type="scientific">Algoriphagus pacificus</name>
    <dbReference type="NCBI Taxonomy" id="2811234"/>
    <lineage>
        <taxon>Bacteria</taxon>
        <taxon>Pseudomonadati</taxon>
        <taxon>Bacteroidota</taxon>
        <taxon>Cytophagia</taxon>
        <taxon>Cytophagales</taxon>
        <taxon>Cyclobacteriaceae</taxon>
        <taxon>Algoriphagus</taxon>
    </lineage>
</organism>
<dbReference type="EMBL" id="JAFKCU010000001">
    <property type="protein sequence ID" value="MBN7813966.1"/>
    <property type="molecule type" value="Genomic_DNA"/>
</dbReference>
<evidence type="ECO:0000313" key="3">
    <source>
        <dbReference type="Proteomes" id="UP000664480"/>
    </source>
</evidence>
<comment type="caution">
    <text evidence="2">The sequence shown here is derived from an EMBL/GenBank/DDBJ whole genome shotgun (WGS) entry which is preliminary data.</text>
</comment>
<evidence type="ECO:0000256" key="1">
    <source>
        <dbReference type="SAM" id="Phobius"/>
    </source>
</evidence>
<keyword evidence="1" id="KW-1133">Transmembrane helix</keyword>
<name>A0ABS3CA35_9BACT</name>
<sequence length="103" mass="11973">MLQPVLENGGVELLVLLVLVAIAILHILLFREYMHQDKIQKERLKAMEKLVNSELFRSKSLTIQVKKLASIKERTQDQLDLIKLEVEAIKLNEDPKLEEKNKQ</sequence>